<feature type="region of interest" description="Disordered" evidence="1">
    <location>
        <begin position="214"/>
        <end position="244"/>
    </location>
</feature>
<dbReference type="AlphaFoldDB" id="A0A7R9VMT0"/>
<dbReference type="EMBL" id="HBED01009033">
    <property type="protein sequence ID" value="CAD8299492.1"/>
    <property type="molecule type" value="Transcribed_RNA"/>
</dbReference>
<reference evidence="2" key="1">
    <citation type="submission" date="2021-01" db="EMBL/GenBank/DDBJ databases">
        <authorList>
            <person name="Corre E."/>
            <person name="Pelletier E."/>
            <person name="Niang G."/>
            <person name="Scheremetjew M."/>
            <person name="Finn R."/>
            <person name="Kale V."/>
            <person name="Holt S."/>
            <person name="Cochrane G."/>
            <person name="Meng A."/>
            <person name="Brown T."/>
            <person name="Cohen L."/>
        </authorList>
    </citation>
    <scope>NUCLEOTIDE SEQUENCE</scope>
    <source>
        <strain evidence="2">CCMP147</strain>
    </source>
</reference>
<accession>A0A7R9VMT0</accession>
<sequence>MLGVNENTTTPKSLKRYERNLKELMSYTNSLQYPRGAYQFSTDELSRLTPDNIRAFLAYKAYGVPNPTPDDKPTKGGLYDLQNYKKAISHFMPKKMPWNDVTQEGNPTVSAVVSELIEDVREKKKKMLEREKREKMLEIERKEKLFAKMGARPPDFDEALVRQAPTFIKWQALRDGEKLRYACRDFVKGYGEDEERLMRRIMIARRNNLRDHEKLKRARALSRGRDKEEPSSTAATKTMPTKEEKIKATVAVAETDSSKPSMMTEGVAVEAGTAAFALPKRRRIISEAVAGGGGSSSCGSATAVDIEAQREMDVPAVEATRSYKAWLALEHGKELIYNCRRYVKGEEGEDWFLKKTIWRRMRYRRENKKMVERLKHEVTSGSTESSSR</sequence>
<name>A0A7R9VMT0_9STRA</name>
<proteinExistence type="predicted"/>
<organism evidence="2">
    <name type="scientific">Pseudictyota dubia</name>
    <dbReference type="NCBI Taxonomy" id="2749911"/>
    <lineage>
        <taxon>Eukaryota</taxon>
        <taxon>Sar</taxon>
        <taxon>Stramenopiles</taxon>
        <taxon>Ochrophyta</taxon>
        <taxon>Bacillariophyta</taxon>
        <taxon>Mediophyceae</taxon>
        <taxon>Biddulphiophycidae</taxon>
        <taxon>Eupodiscales</taxon>
        <taxon>Odontellaceae</taxon>
        <taxon>Pseudictyota</taxon>
    </lineage>
</organism>
<protein>
    <submittedName>
        <fullName evidence="2">Uncharacterized protein</fullName>
    </submittedName>
</protein>
<evidence type="ECO:0000256" key="1">
    <source>
        <dbReference type="SAM" id="MobiDB-lite"/>
    </source>
</evidence>
<gene>
    <name evidence="2" type="ORF">TDUB1175_LOCUS4455</name>
</gene>
<evidence type="ECO:0000313" key="2">
    <source>
        <dbReference type="EMBL" id="CAD8299492.1"/>
    </source>
</evidence>